<feature type="region of interest" description="Disordered" evidence="1">
    <location>
        <begin position="661"/>
        <end position="681"/>
    </location>
</feature>
<feature type="compositionally biased region" description="Low complexity" evidence="1">
    <location>
        <begin position="206"/>
        <end position="216"/>
    </location>
</feature>
<feature type="region of interest" description="Disordered" evidence="1">
    <location>
        <begin position="747"/>
        <end position="808"/>
    </location>
</feature>
<gene>
    <name evidence="2" type="ORF">AYBTSS11_LOCUS15228</name>
</gene>
<feature type="compositionally biased region" description="Polar residues" evidence="1">
    <location>
        <begin position="787"/>
        <end position="799"/>
    </location>
</feature>
<name>A0AA86VGY9_9FABA</name>
<dbReference type="Proteomes" id="UP001189624">
    <property type="component" value="Chromosome 4"/>
</dbReference>
<evidence type="ECO:0000256" key="1">
    <source>
        <dbReference type="SAM" id="MobiDB-lite"/>
    </source>
</evidence>
<organism evidence="2 3">
    <name type="scientific">Sphenostylis stenocarpa</name>
    <dbReference type="NCBI Taxonomy" id="92480"/>
    <lineage>
        <taxon>Eukaryota</taxon>
        <taxon>Viridiplantae</taxon>
        <taxon>Streptophyta</taxon>
        <taxon>Embryophyta</taxon>
        <taxon>Tracheophyta</taxon>
        <taxon>Spermatophyta</taxon>
        <taxon>Magnoliopsida</taxon>
        <taxon>eudicotyledons</taxon>
        <taxon>Gunneridae</taxon>
        <taxon>Pentapetalae</taxon>
        <taxon>rosids</taxon>
        <taxon>fabids</taxon>
        <taxon>Fabales</taxon>
        <taxon>Fabaceae</taxon>
        <taxon>Papilionoideae</taxon>
        <taxon>50 kb inversion clade</taxon>
        <taxon>NPAAA clade</taxon>
        <taxon>indigoferoid/millettioid clade</taxon>
        <taxon>Phaseoleae</taxon>
        <taxon>Sphenostylis</taxon>
    </lineage>
</organism>
<evidence type="ECO:0000313" key="2">
    <source>
        <dbReference type="EMBL" id="CAJ1952305.1"/>
    </source>
</evidence>
<feature type="compositionally biased region" description="Polar residues" evidence="1">
    <location>
        <begin position="225"/>
        <end position="235"/>
    </location>
</feature>
<feature type="compositionally biased region" description="Basic residues" evidence="1">
    <location>
        <begin position="557"/>
        <end position="567"/>
    </location>
</feature>
<feature type="compositionally biased region" description="Low complexity" evidence="1">
    <location>
        <begin position="756"/>
        <end position="782"/>
    </location>
</feature>
<protein>
    <submittedName>
        <fullName evidence="2">Uncharacterized protein</fullName>
    </submittedName>
</protein>
<feature type="region of interest" description="Disordered" evidence="1">
    <location>
        <begin position="195"/>
        <end position="268"/>
    </location>
</feature>
<accession>A0AA86VGY9</accession>
<proteinExistence type="predicted"/>
<feature type="compositionally biased region" description="Basic residues" evidence="1">
    <location>
        <begin position="244"/>
        <end position="260"/>
    </location>
</feature>
<feature type="compositionally biased region" description="Polar residues" evidence="1">
    <location>
        <begin position="670"/>
        <end position="681"/>
    </location>
</feature>
<dbReference type="Pfam" id="PF05623">
    <property type="entry name" value="DUF789"/>
    <property type="match status" value="1"/>
</dbReference>
<dbReference type="AlphaFoldDB" id="A0AA86VGY9"/>
<dbReference type="EMBL" id="OY731401">
    <property type="protein sequence ID" value="CAJ1952305.1"/>
    <property type="molecule type" value="Genomic_DNA"/>
</dbReference>
<dbReference type="InterPro" id="IPR008507">
    <property type="entry name" value="DUF789"/>
</dbReference>
<sequence length="1232" mass="136655">MLSKLNSLLDNLIFSGSNLEKPKLRFLLSCTYPLCNQEAAFEDCENEARKMHCAPQEIGNDSPNVSEARKDSISTIYQQQNRFTSLEGCQESSLSRTNSDSRCAIISFLNFEPDGTWRIVALPVQCLNHINLASGVNMDGVQLLFPPPLNRLKIDQCKGPRVPLPTYAYSAKSGTKKGFTSSAVRRRCQNKIANRASKLNELPDNSSSQSSLVCSSDLFPDNSEEINSSDKYTINSKEEDKSLKKNSKKRARKKVRRSKKKSSDSGSTEREVLTEEYVCVSLTSETCSSNDVDKEGVAEFSISDDILIKSDCDRNELNDNIIVMEAPNNSNSYLDQAVMSKDSALIVPSSAEECVTFDSKNQLKDRDPDFAVIDREIKDIPHAQPCSFNDIQDSFVLDSVSVGSRSDESVNADDIGKQSNKANCTTTSDSGDGYFLGQNLTNGIHNNCEHIEGIRHGGQNCINNDKRVKQKRAMSNSAALNKFGAVGILHGRKGKENSHSVWQKVQKNSSDECGSDLKKVNTTLSQLASTVEKDPSIIKECNSVGVNGVTKTEDKKHMKNKMGKKSKGKMDSLSKKGHSNYSKKGLHFNRSFSNDHGKVGVQQSDMLRISSQEIDQQGLNNDSEFNSDVNCLMDGVQTDGVEQVTSEMVHRAEFHLEESDPQKNAFHTGANANKENIDSQDSSLVMPIENVNQSSMSIELSAVSCNLEGDEIGQTEKEVSAADYNAQNHGSGITLWKWIPVGKKDTGLEKSESNISPPDFSDASSSNNFNYESSVEPEVSPSENKDSSLNTSRISSDNVSCLDEGEGENHKLGGQVACTLTQHRDKHEVSNHMFYESKNQDMLEKYSYRISKAVNDACRAQLACEALHMATGGPVAEFERLLHLGSPVICKSVNSVSCATCSHNHTGSVSLCRHEIPNLSLGCLWQWYEKHGSYGLEIRAQDHEIPKRQGGVSDFPFRAYFVPSLSAVQLFKNHENQWVNSGDKVSNCEVSEACEMIDISENSSIASQHSIFSVLFPQPRNPDAITETPKEMASISNTSIPSYNSKGSGDFELLFEYFEFEQPQQRQPLYEKIQELVRGNIPIQSSTYGDPTKLDSINLRDLHPRSWFSVAWYPIYRIPDGNFRASFLTYHSLGHLVRRRTGSDLSTLSSCIVSPAVGLQSYNAQGECWFKLKHSALAAQMVGLDSSLVLRERLKTLEETASLMARAVVNKGNLTSTNKHPDYEFFLSRRRY</sequence>
<keyword evidence="3" id="KW-1185">Reference proteome</keyword>
<dbReference type="PANTHER" id="PTHR32010">
    <property type="entry name" value="PHOTOSYSTEM II STABILITY/ASSEMBLY FACTOR HCF136, CHLOROPLASTIC"/>
    <property type="match status" value="1"/>
</dbReference>
<evidence type="ECO:0000313" key="3">
    <source>
        <dbReference type="Proteomes" id="UP001189624"/>
    </source>
</evidence>
<reference evidence="2" key="1">
    <citation type="submission" date="2023-10" db="EMBL/GenBank/DDBJ databases">
        <authorList>
            <person name="Domelevo Entfellner J.-B."/>
        </authorList>
    </citation>
    <scope>NUCLEOTIDE SEQUENCE</scope>
</reference>
<dbReference type="Gramene" id="rna-AYBTSS11_LOCUS15228">
    <property type="protein sequence ID" value="CAJ1952305.1"/>
    <property type="gene ID" value="gene-AYBTSS11_LOCUS15228"/>
</dbReference>
<feature type="region of interest" description="Disordered" evidence="1">
    <location>
        <begin position="554"/>
        <end position="596"/>
    </location>
</feature>
<dbReference type="PANTHER" id="PTHR32010:SF18">
    <property type="entry name" value="DUF789 FAMILY PROTEIN"/>
    <property type="match status" value="1"/>
</dbReference>